<dbReference type="Gene3D" id="3.10.20.310">
    <property type="entry name" value="membrane protein fhac"/>
    <property type="match status" value="1"/>
</dbReference>
<keyword evidence="1" id="KW-0472">Membrane</keyword>
<feature type="domain" description="ShlB POTRA" evidence="7">
    <location>
        <begin position="160"/>
        <end position="214"/>
    </location>
</feature>
<accession>A0A7V8GLE7</accession>
<dbReference type="Pfam" id="PF08479">
    <property type="entry name" value="POTRA_2"/>
    <property type="match status" value="1"/>
</dbReference>
<dbReference type="AlphaFoldDB" id="A0A7V8GLE7"/>
<dbReference type="PANTHER" id="PTHR34597">
    <property type="entry name" value="SLR1661 PROTEIN"/>
    <property type="match status" value="1"/>
</dbReference>
<organism evidence="8 9">
    <name type="scientific">Pseudoxanthomonas broegbernensis</name>
    <dbReference type="NCBI Taxonomy" id="83619"/>
    <lineage>
        <taxon>Bacteria</taxon>
        <taxon>Pseudomonadati</taxon>
        <taxon>Pseudomonadota</taxon>
        <taxon>Gammaproteobacteria</taxon>
        <taxon>Lysobacterales</taxon>
        <taxon>Lysobacteraceae</taxon>
        <taxon>Pseudoxanthomonas</taxon>
    </lineage>
</organism>
<dbReference type="PANTHER" id="PTHR34597:SF3">
    <property type="entry name" value="OUTER MEMBRANE TRANSPORTER CDIB"/>
    <property type="match status" value="1"/>
</dbReference>
<dbReference type="InterPro" id="IPR005565">
    <property type="entry name" value="Hemolysn_activator_HlyB_C"/>
</dbReference>
<evidence type="ECO:0000256" key="2">
    <source>
        <dbReference type="ARBA" id="ARBA00022692"/>
    </source>
</evidence>
<keyword evidence="9" id="KW-1185">Reference proteome</keyword>
<gene>
    <name evidence="8" type="ORF">B1992_11225</name>
</gene>
<keyword evidence="3" id="KW-0998">Cell outer membrane</keyword>
<feature type="domain" description="Haemolysin activator HlyB C-terminal" evidence="5">
    <location>
        <begin position="223"/>
        <end position="535"/>
    </location>
</feature>
<feature type="signal peptide" evidence="4">
    <location>
        <begin position="1"/>
        <end position="30"/>
    </location>
</feature>
<dbReference type="GO" id="GO:0046819">
    <property type="term" value="P:protein secretion by the type V secretion system"/>
    <property type="evidence" value="ECO:0007669"/>
    <property type="project" value="TreeGrafter"/>
</dbReference>
<keyword evidence="1" id="KW-1134">Transmembrane beta strand</keyword>
<evidence type="ECO:0000259" key="6">
    <source>
        <dbReference type="Pfam" id="PF08479"/>
    </source>
</evidence>
<dbReference type="PIRSF" id="PIRSF029745">
    <property type="entry name" value="FhaC"/>
    <property type="match status" value="1"/>
</dbReference>
<keyword evidence="2" id="KW-0812">Transmembrane</keyword>
<evidence type="ECO:0000256" key="1">
    <source>
        <dbReference type="ARBA" id="ARBA00022452"/>
    </source>
</evidence>
<keyword evidence="4" id="KW-0732">Signal</keyword>
<dbReference type="GO" id="GO:0098046">
    <property type="term" value="C:type V protein secretion system complex"/>
    <property type="evidence" value="ECO:0007669"/>
    <property type="project" value="TreeGrafter"/>
</dbReference>
<dbReference type="InterPro" id="IPR051544">
    <property type="entry name" value="TPS_OM_transporter"/>
</dbReference>
<reference evidence="8 9" key="1">
    <citation type="submission" date="2017-10" db="EMBL/GenBank/DDBJ databases">
        <title>Whole genome sequencing of Pseudoxanthomonas broegbernensis DSM 12573(T).</title>
        <authorList>
            <person name="Kumar S."/>
            <person name="Bansal K."/>
            <person name="Kaur A."/>
            <person name="Patil P."/>
            <person name="Sharma S."/>
            <person name="Patil P.B."/>
        </authorList>
    </citation>
    <scope>NUCLEOTIDE SEQUENCE [LARGE SCALE GENOMIC DNA]</scope>
    <source>
        <strain evidence="8 9">DSM 12573</strain>
    </source>
</reference>
<evidence type="ECO:0000259" key="7">
    <source>
        <dbReference type="Pfam" id="PF17287"/>
    </source>
</evidence>
<protein>
    <recommendedName>
        <fullName evidence="10">ShlB/FhaC/HecB family hemolysin secretion/activation protein</fullName>
    </recommendedName>
</protein>
<dbReference type="InterPro" id="IPR027282">
    <property type="entry name" value="TPS"/>
</dbReference>
<comment type="caution">
    <text evidence="8">The sequence shown here is derived from an EMBL/GenBank/DDBJ whole genome shotgun (WGS) entry which is preliminary data.</text>
</comment>
<dbReference type="Pfam" id="PF17287">
    <property type="entry name" value="POTRA_3"/>
    <property type="match status" value="1"/>
</dbReference>
<dbReference type="GO" id="GO:0008320">
    <property type="term" value="F:protein transmembrane transporter activity"/>
    <property type="evidence" value="ECO:0007669"/>
    <property type="project" value="TreeGrafter"/>
</dbReference>
<dbReference type="InterPro" id="IPR013686">
    <property type="entry name" value="Polypept-transport_assoc_ShlB"/>
</dbReference>
<evidence type="ECO:0000313" key="9">
    <source>
        <dbReference type="Proteomes" id="UP000462066"/>
    </source>
</evidence>
<evidence type="ECO:0000259" key="5">
    <source>
        <dbReference type="Pfam" id="PF03865"/>
    </source>
</evidence>
<dbReference type="InterPro" id="IPR035251">
    <property type="entry name" value="ShlB_POTRA"/>
</dbReference>
<evidence type="ECO:0000313" key="8">
    <source>
        <dbReference type="EMBL" id="KAF1685754.1"/>
    </source>
</evidence>
<evidence type="ECO:0000256" key="3">
    <source>
        <dbReference type="ARBA" id="ARBA00023237"/>
    </source>
</evidence>
<dbReference type="Pfam" id="PF03865">
    <property type="entry name" value="ShlB"/>
    <property type="match status" value="1"/>
</dbReference>
<dbReference type="EMBL" id="MWIP01000011">
    <property type="protein sequence ID" value="KAF1685754.1"/>
    <property type="molecule type" value="Genomic_DNA"/>
</dbReference>
<evidence type="ECO:0000256" key="4">
    <source>
        <dbReference type="SAM" id="SignalP"/>
    </source>
</evidence>
<feature type="chain" id="PRO_5030506325" description="ShlB/FhaC/HecB family hemolysin secretion/activation protein" evidence="4">
    <location>
        <begin position="31"/>
        <end position="571"/>
    </location>
</feature>
<evidence type="ECO:0008006" key="10">
    <source>
        <dbReference type="Google" id="ProtNLM"/>
    </source>
</evidence>
<proteinExistence type="predicted"/>
<sequence>MRQGRGAARGRRLVLFWMVFSCGAALPAGAQDHGLADREALRQQERERALRQREERGADVRLKRGVEAFERLPSRESPCFPIQRIVLEGEASERFGWALKAADPAGDPARGRCLGTQGVNVVLKRVQNAIIARGWVTTRVLAAPQDLKSGVLALTLVPGRIGGVRLDAASAPQAGLRTAVPARPGALLNLRDIEQALENFQRVPTVRADIQIVPTQGEAGLPGQSDLLIAWGQRGRVRSHLSLDDAGSRATGKLQAGATLSLDNGLHLNDLFYVNLGRGVFNGGGRETSSWTVHYDLPYGYWLLGATAGGYEYGQTVAGAYESYVYSGTSGNAELRVDRLLLRDADSKTGVHARGWLRRSNSFIDDTEVLVQRRRTAGWELGVSHKRFLAAGALDLGLAYRRGTGAFGALHAPEEAFGEGTSRSGVILANAQWGMPLRWGGQRLRYAASWRGQWNRTPLVQQDHFAIGGRYSVRGFDGESSLSGARGWWLRNDLGLALGGGQELYLGADYGRVGRTGSQRLPGGHLAGAVVGLRGGWRGLYWDGFVGAPIHATAGFPASGTVLGFSLGGSH</sequence>
<dbReference type="Gene3D" id="2.40.160.50">
    <property type="entry name" value="membrane protein fhac: a member of the omp85/tpsb transporter family"/>
    <property type="match status" value="1"/>
</dbReference>
<name>A0A7V8GLE7_9GAMM</name>
<feature type="domain" description="Polypeptide-transport-associated ShlB-type" evidence="6">
    <location>
        <begin position="80"/>
        <end position="159"/>
    </location>
</feature>
<dbReference type="Proteomes" id="UP000462066">
    <property type="component" value="Unassembled WGS sequence"/>
</dbReference>